<proteinExistence type="inferred from homology"/>
<evidence type="ECO:0000256" key="3">
    <source>
        <dbReference type="ARBA" id="ARBA00022448"/>
    </source>
</evidence>
<evidence type="ECO:0000313" key="10">
    <source>
        <dbReference type="EMBL" id="CAG9827920.1"/>
    </source>
</evidence>
<dbReference type="PROSITE" id="PS50177">
    <property type="entry name" value="NTF2_DOMAIN"/>
    <property type="match status" value="1"/>
</dbReference>
<feature type="domain" description="TAP-C" evidence="9">
    <location>
        <begin position="489"/>
        <end position="544"/>
    </location>
</feature>
<evidence type="ECO:0000259" key="8">
    <source>
        <dbReference type="PROSITE" id="PS50177"/>
    </source>
</evidence>
<dbReference type="PANTHER" id="PTHR10662">
    <property type="entry name" value="NUCLEAR RNA EXPORT FACTOR"/>
    <property type="match status" value="1"/>
</dbReference>
<dbReference type="SUPFAM" id="SSF52058">
    <property type="entry name" value="L domain-like"/>
    <property type="match status" value="1"/>
</dbReference>
<dbReference type="GO" id="GO:0005634">
    <property type="term" value="C:nucleus"/>
    <property type="evidence" value="ECO:0007669"/>
    <property type="project" value="UniProtKB-SubCell"/>
</dbReference>
<reference evidence="10" key="1">
    <citation type="submission" date="2022-01" db="EMBL/GenBank/DDBJ databases">
        <authorList>
            <person name="King R."/>
        </authorList>
    </citation>
    <scope>NUCLEOTIDE SEQUENCE</scope>
</reference>
<dbReference type="Pfam" id="PF03943">
    <property type="entry name" value="TAP_C"/>
    <property type="match status" value="1"/>
</dbReference>
<evidence type="ECO:0000256" key="1">
    <source>
        <dbReference type="ARBA" id="ARBA00004123"/>
    </source>
</evidence>
<dbReference type="SMART" id="SM00804">
    <property type="entry name" value="TAP_C"/>
    <property type="match status" value="1"/>
</dbReference>
<dbReference type="Pfam" id="PF22602">
    <property type="entry name" value="NXF_NTF2"/>
    <property type="match status" value="1"/>
</dbReference>
<dbReference type="InterPro" id="IPR001611">
    <property type="entry name" value="Leu-rich_rpt"/>
</dbReference>
<dbReference type="GO" id="GO:0003723">
    <property type="term" value="F:RNA binding"/>
    <property type="evidence" value="ECO:0007669"/>
    <property type="project" value="TreeGrafter"/>
</dbReference>
<dbReference type="Gene3D" id="3.80.10.10">
    <property type="entry name" value="Ribonuclease Inhibitor"/>
    <property type="match status" value="1"/>
</dbReference>
<dbReference type="PROSITE" id="PS51450">
    <property type="entry name" value="LRR"/>
    <property type="match status" value="1"/>
</dbReference>
<organism evidence="10 11">
    <name type="scientific">Diabrotica balteata</name>
    <name type="common">Banded cucumber beetle</name>
    <dbReference type="NCBI Taxonomy" id="107213"/>
    <lineage>
        <taxon>Eukaryota</taxon>
        <taxon>Metazoa</taxon>
        <taxon>Ecdysozoa</taxon>
        <taxon>Arthropoda</taxon>
        <taxon>Hexapoda</taxon>
        <taxon>Insecta</taxon>
        <taxon>Pterygota</taxon>
        <taxon>Neoptera</taxon>
        <taxon>Endopterygota</taxon>
        <taxon>Coleoptera</taxon>
        <taxon>Polyphaga</taxon>
        <taxon>Cucujiformia</taxon>
        <taxon>Chrysomeloidea</taxon>
        <taxon>Chrysomelidae</taxon>
        <taxon>Galerucinae</taxon>
        <taxon>Diabroticina</taxon>
        <taxon>Diabroticites</taxon>
        <taxon>Diabrotica</taxon>
    </lineage>
</organism>
<dbReference type="InterPro" id="IPR009060">
    <property type="entry name" value="UBA-like_sf"/>
</dbReference>
<dbReference type="Gene3D" id="1.10.8.10">
    <property type="entry name" value="DNA helicase RuvA subunit, C-terminal domain"/>
    <property type="match status" value="1"/>
</dbReference>
<keyword evidence="11" id="KW-1185">Reference proteome</keyword>
<accession>A0A9N9STZ2</accession>
<dbReference type="InterPro" id="IPR030217">
    <property type="entry name" value="NXF_fam"/>
</dbReference>
<dbReference type="InterPro" id="IPR032710">
    <property type="entry name" value="NTF2-like_dom_sf"/>
</dbReference>
<dbReference type="SUPFAM" id="SSF46934">
    <property type="entry name" value="UBA-like"/>
    <property type="match status" value="1"/>
</dbReference>
<dbReference type="SUPFAM" id="SSF54427">
    <property type="entry name" value="NTF2-like"/>
    <property type="match status" value="1"/>
</dbReference>
<evidence type="ECO:0000256" key="4">
    <source>
        <dbReference type="ARBA" id="ARBA00022614"/>
    </source>
</evidence>
<dbReference type="GO" id="GO:0016973">
    <property type="term" value="P:poly(A)+ mRNA export from nucleus"/>
    <property type="evidence" value="ECO:0007669"/>
    <property type="project" value="TreeGrafter"/>
</dbReference>
<dbReference type="EMBL" id="OU898276">
    <property type="protein sequence ID" value="CAG9827920.1"/>
    <property type="molecule type" value="Genomic_DNA"/>
</dbReference>
<evidence type="ECO:0000259" key="9">
    <source>
        <dbReference type="PROSITE" id="PS51281"/>
    </source>
</evidence>
<dbReference type="Proteomes" id="UP001153709">
    <property type="component" value="Chromosome 1"/>
</dbReference>
<dbReference type="OrthoDB" id="25872at2759"/>
<dbReference type="InterPro" id="IPR005637">
    <property type="entry name" value="TAP_C_dom"/>
</dbReference>
<evidence type="ECO:0008006" key="12">
    <source>
        <dbReference type="Google" id="ProtNLM"/>
    </source>
</evidence>
<comment type="subcellular location">
    <subcellularLocation>
        <location evidence="1">Nucleus</location>
    </subcellularLocation>
</comment>
<dbReference type="PROSITE" id="PS51281">
    <property type="entry name" value="TAP_C"/>
    <property type="match status" value="1"/>
</dbReference>
<dbReference type="InterPro" id="IPR032675">
    <property type="entry name" value="LRR_dom_sf"/>
</dbReference>
<evidence type="ECO:0000313" key="11">
    <source>
        <dbReference type="Proteomes" id="UP001153709"/>
    </source>
</evidence>
<dbReference type="InterPro" id="IPR002075">
    <property type="entry name" value="NTF2_dom"/>
</dbReference>
<sequence length="566" mass="66214">MEQIESQELLNQRMEQIEQLNYIRYKTPDPQHVLITDMCIGILPKHRGLLKDVNHWHRFRVRNIFNAKRDQVLIAILEYVFPFDLIPVLYWEEEGCGYFLGRNCGPAIEKLCSGNLVVPNPKSITPFRLSILLGFTSTMDLKIDVQRNLKYVLTKRSDRQVLDLTNFHEDEDLIEFTPLFQPKILYFVLRISKQLNIKTYILRKNRIRVLDPLKILSSTPNFVKCIDLSNNLIDDIDSLQHLKDLNLRFLYLDGNPLCGKYGPEVYYANVTKNLNHLTHLDGLPLREDGLPISRRHYMCDLGAVDLVNQFIEYYFHLYDLQDRNVLKLVYHKDALFSLTASYITDQASSRSTRMPRYLSLSRNIQKMANFTQCHNNLIRGPQQIINILKNLPQSEHYRPSFSVEVMHYTNTCAVVSVSGVFKENAENLLDPEQLFGFRRTFVLTIKSDGACLITNELVHVHNALTSQVIHSFKHPRSFVRTIEFPRTESDNQKAINAFRRITTLNAKWSRRCLEDRQYNMKMALLLFVDLYKKNQIPEDGFEDTGNIKKYLEYGNDQNNPNKKMRV</sequence>
<evidence type="ECO:0000256" key="6">
    <source>
        <dbReference type="ARBA" id="ARBA00022816"/>
    </source>
</evidence>
<keyword evidence="3" id="KW-0813">Transport</keyword>
<keyword evidence="7" id="KW-0539">Nucleus</keyword>
<keyword evidence="6" id="KW-0509">mRNA transport</keyword>
<feature type="domain" description="NTF2" evidence="8">
    <location>
        <begin position="306"/>
        <end position="460"/>
    </location>
</feature>
<dbReference type="AlphaFoldDB" id="A0A9N9STZ2"/>
<name>A0A9N9STZ2_DIABA</name>
<evidence type="ECO:0000256" key="2">
    <source>
        <dbReference type="ARBA" id="ARBA00009285"/>
    </source>
</evidence>
<evidence type="ECO:0000256" key="5">
    <source>
        <dbReference type="ARBA" id="ARBA00022737"/>
    </source>
</evidence>
<dbReference type="CDD" id="cd14342">
    <property type="entry name" value="UBA_TAP-C"/>
    <property type="match status" value="1"/>
</dbReference>
<dbReference type="InterPro" id="IPR018222">
    <property type="entry name" value="Nuclear_transport_factor_2_euk"/>
</dbReference>
<dbReference type="Gene3D" id="3.10.450.50">
    <property type="match status" value="1"/>
</dbReference>
<keyword evidence="5" id="KW-0677">Repeat</keyword>
<gene>
    <name evidence="10" type="ORF">DIABBA_LOCUS1876</name>
</gene>
<dbReference type="Pfam" id="PF24048">
    <property type="entry name" value="LRR_NXF1-5"/>
    <property type="match status" value="1"/>
</dbReference>
<comment type="similarity">
    <text evidence="2">Belongs to the NXF family.</text>
</comment>
<dbReference type="InterPro" id="IPR057125">
    <property type="entry name" value="NXF1/2/3/5-like_LRR"/>
</dbReference>
<keyword evidence="4" id="KW-0433">Leucine-rich repeat</keyword>
<dbReference type="PANTHER" id="PTHR10662:SF22">
    <property type="entry name" value="NUCLEAR RNA EXPORT FACTOR 1"/>
    <property type="match status" value="1"/>
</dbReference>
<evidence type="ECO:0000256" key="7">
    <source>
        <dbReference type="ARBA" id="ARBA00023242"/>
    </source>
</evidence>
<protein>
    <recommendedName>
        <fullName evidence="12">Nuclear RNA export factor 2</fullName>
    </recommendedName>
</protein>